<evidence type="ECO:0000256" key="1">
    <source>
        <dbReference type="SAM" id="Phobius"/>
    </source>
</evidence>
<accession>A0ABU3PXB0</accession>
<gene>
    <name evidence="3" type="ORF">RDV89_10000</name>
</gene>
<feature type="transmembrane region" description="Helical" evidence="1">
    <location>
        <begin position="150"/>
        <end position="175"/>
    </location>
</feature>
<sequence length="206" mass="21087">MTVDRIRATVAATVLVGAVVLAFMLRSEPGSATFYSLTVVLAAVWAVGAMAAGPVRLGGVGPDRTRLPIVGPLLLGLGLVGLFTVGGLVVREIGPLDEAVRNVLSYTGDGVRPGLVVVTVLAGVAEELFFRGPLYDVVPRHPVVVTAVVYALATAATGNIMLALAAALLGVVTALQRRATGGILASSITHITWSLGMLVVLPLLFG</sequence>
<reference evidence="3 4" key="1">
    <citation type="submission" date="2023-08" db="EMBL/GenBank/DDBJ databases">
        <title>Nocardioides seae sp. nov., a bacterium isolated from a soil.</title>
        <authorList>
            <person name="Wang X."/>
        </authorList>
    </citation>
    <scope>NUCLEOTIDE SEQUENCE [LARGE SCALE GENOMIC DNA]</scope>
    <source>
        <strain evidence="3 4">YZH12</strain>
    </source>
</reference>
<comment type="caution">
    <text evidence="3">The sequence shown here is derived from an EMBL/GenBank/DDBJ whole genome shotgun (WGS) entry which is preliminary data.</text>
</comment>
<evidence type="ECO:0000313" key="3">
    <source>
        <dbReference type="EMBL" id="MDT9593400.1"/>
    </source>
</evidence>
<protein>
    <submittedName>
        <fullName evidence="3">Type II CAAX endopeptidase family protein</fullName>
    </submittedName>
</protein>
<dbReference type="Proteomes" id="UP001268542">
    <property type="component" value="Unassembled WGS sequence"/>
</dbReference>
<dbReference type="Pfam" id="PF02517">
    <property type="entry name" value="Rce1-like"/>
    <property type="match status" value="1"/>
</dbReference>
<evidence type="ECO:0000313" key="4">
    <source>
        <dbReference type="Proteomes" id="UP001268542"/>
    </source>
</evidence>
<feature type="transmembrane region" description="Helical" evidence="1">
    <location>
        <begin position="32"/>
        <end position="57"/>
    </location>
</feature>
<name>A0ABU3PXB0_9ACTN</name>
<dbReference type="RefSeq" id="WP_315732889.1">
    <property type="nucleotide sequence ID" value="NZ_JAVYII010000004.1"/>
</dbReference>
<organism evidence="3 4">
    <name type="scientific">Nocardioides imazamoxiresistens</name>
    <dbReference type="NCBI Taxonomy" id="3231893"/>
    <lineage>
        <taxon>Bacteria</taxon>
        <taxon>Bacillati</taxon>
        <taxon>Actinomycetota</taxon>
        <taxon>Actinomycetes</taxon>
        <taxon>Propionibacteriales</taxon>
        <taxon>Nocardioidaceae</taxon>
        <taxon>Nocardioides</taxon>
    </lineage>
</organism>
<evidence type="ECO:0000259" key="2">
    <source>
        <dbReference type="Pfam" id="PF02517"/>
    </source>
</evidence>
<keyword evidence="1" id="KW-0812">Transmembrane</keyword>
<feature type="domain" description="CAAX prenyl protease 2/Lysostaphin resistance protein A-like" evidence="2">
    <location>
        <begin position="115"/>
        <end position="195"/>
    </location>
</feature>
<keyword evidence="4" id="KW-1185">Reference proteome</keyword>
<dbReference type="InterPro" id="IPR003675">
    <property type="entry name" value="Rce1/LyrA-like_dom"/>
</dbReference>
<feature type="transmembrane region" description="Helical" evidence="1">
    <location>
        <begin position="6"/>
        <end position="25"/>
    </location>
</feature>
<feature type="transmembrane region" description="Helical" evidence="1">
    <location>
        <begin position="69"/>
        <end position="90"/>
    </location>
</feature>
<keyword evidence="1" id="KW-1133">Transmembrane helix</keyword>
<dbReference type="EMBL" id="JAVYII010000004">
    <property type="protein sequence ID" value="MDT9593400.1"/>
    <property type="molecule type" value="Genomic_DNA"/>
</dbReference>
<proteinExistence type="predicted"/>
<keyword evidence="1" id="KW-0472">Membrane</keyword>
<feature type="transmembrane region" description="Helical" evidence="1">
    <location>
        <begin position="182"/>
        <end position="205"/>
    </location>
</feature>
<feature type="transmembrane region" description="Helical" evidence="1">
    <location>
        <begin position="111"/>
        <end position="130"/>
    </location>
</feature>